<organism evidence="7 8">
    <name type="scientific">Noviherbaspirillum saxi</name>
    <dbReference type="NCBI Taxonomy" id="2320863"/>
    <lineage>
        <taxon>Bacteria</taxon>
        <taxon>Pseudomonadati</taxon>
        <taxon>Pseudomonadota</taxon>
        <taxon>Betaproteobacteria</taxon>
        <taxon>Burkholderiales</taxon>
        <taxon>Oxalobacteraceae</taxon>
        <taxon>Noviherbaspirillum</taxon>
    </lineage>
</organism>
<evidence type="ECO:0000256" key="1">
    <source>
        <dbReference type="ARBA" id="ARBA00001947"/>
    </source>
</evidence>
<dbReference type="GO" id="GO:0046872">
    <property type="term" value="F:metal ion binding"/>
    <property type="evidence" value="ECO:0007669"/>
    <property type="project" value="UniProtKB-KW"/>
</dbReference>
<evidence type="ECO:0000256" key="4">
    <source>
        <dbReference type="ARBA" id="ARBA00022833"/>
    </source>
</evidence>
<dbReference type="EMBL" id="QYUO01000001">
    <property type="protein sequence ID" value="RJF98960.1"/>
    <property type="molecule type" value="Genomic_DNA"/>
</dbReference>
<evidence type="ECO:0000256" key="2">
    <source>
        <dbReference type="ARBA" id="ARBA00022723"/>
    </source>
</evidence>
<dbReference type="Proteomes" id="UP000265955">
    <property type="component" value="Unassembled WGS sequence"/>
</dbReference>
<dbReference type="EC" id="3.5.1.96" evidence="7"/>
<dbReference type="Pfam" id="PF04952">
    <property type="entry name" value="AstE_AspA_hybrid"/>
    <property type="match status" value="1"/>
</dbReference>
<dbReference type="OrthoDB" id="5290473at2"/>
<dbReference type="RefSeq" id="WP_119768906.1">
    <property type="nucleotide sequence ID" value="NZ_QYUO01000001.1"/>
</dbReference>
<evidence type="ECO:0000259" key="6">
    <source>
        <dbReference type="Pfam" id="PF24827"/>
    </source>
</evidence>
<comment type="cofactor">
    <cofactor evidence="1">
        <name>Zn(2+)</name>
        <dbReference type="ChEBI" id="CHEBI:29105"/>
    </cofactor>
</comment>
<dbReference type="SUPFAM" id="SSF53187">
    <property type="entry name" value="Zn-dependent exopeptidases"/>
    <property type="match status" value="1"/>
</dbReference>
<dbReference type="InterPro" id="IPR055438">
    <property type="entry name" value="AstE_AspA_cat"/>
</dbReference>
<evidence type="ECO:0000259" key="5">
    <source>
        <dbReference type="Pfam" id="PF04952"/>
    </source>
</evidence>
<sequence>MHPTITALATGNLTTLTEPFVKAGMTASTPAPGILQLIHSPAQSSRPRLLLSVAIHGDETAPLEMLAHLLDELITAPHRLVLDLMIVVGNPAAIAAEERYIDADLNRMFRSERGDLQTTREAERADDIMSATTAFFDIPKAEKWHLDLHTAIRESYYPTFAVVPEVIDKNGRQALLAWLGKAGIEAAILNPSSAGTYSAYTAERYGAVSATVELGQVGTLGKNDLTRFADTSAALSDFIYTGVPPAGSAPAVFRVTQELIKHSEAFCLSFDRSTKNFTALPPGSLIAQDRQIEYRVGPETEYVVFPNPDVRPGLRAGLMVVREKS</sequence>
<gene>
    <name evidence="7" type="ORF">D3871_10885</name>
</gene>
<keyword evidence="4" id="KW-0862">Zinc</keyword>
<dbReference type="Pfam" id="PF24827">
    <property type="entry name" value="AstE_AspA_cat"/>
    <property type="match status" value="1"/>
</dbReference>
<keyword evidence="8" id="KW-1185">Reference proteome</keyword>
<dbReference type="GO" id="GO:0016788">
    <property type="term" value="F:hydrolase activity, acting on ester bonds"/>
    <property type="evidence" value="ECO:0007669"/>
    <property type="project" value="InterPro"/>
</dbReference>
<evidence type="ECO:0000256" key="3">
    <source>
        <dbReference type="ARBA" id="ARBA00022801"/>
    </source>
</evidence>
<reference evidence="8" key="1">
    <citation type="submission" date="2018-09" db="EMBL/GenBank/DDBJ databases">
        <authorList>
            <person name="Zhu H."/>
        </authorList>
    </citation>
    <scope>NUCLEOTIDE SEQUENCE [LARGE SCALE GENOMIC DNA]</scope>
    <source>
        <strain evidence="8">K1R23-30</strain>
    </source>
</reference>
<dbReference type="InterPro" id="IPR007036">
    <property type="entry name" value="Aste_AspA_hybrid_dom"/>
</dbReference>
<dbReference type="NCBIfam" id="NF003706">
    <property type="entry name" value="PRK05324.1"/>
    <property type="match status" value="1"/>
</dbReference>
<dbReference type="GO" id="GO:0009017">
    <property type="term" value="F:succinylglutamate desuccinylase activity"/>
    <property type="evidence" value="ECO:0007669"/>
    <property type="project" value="UniProtKB-EC"/>
</dbReference>
<protein>
    <submittedName>
        <fullName evidence="7">Succinylglutamate desuccinylase</fullName>
        <ecNumber evidence="7">3.5.1.96</ecNumber>
    </submittedName>
</protein>
<keyword evidence="2" id="KW-0479">Metal-binding</keyword>
<dbReference type="Gene3D" id="3.40.630.10">
    <property type="entry name" value="Zn peptidases"/>
    <property type="match status" value="1"/>
</dbReference>
<evidence type="ECO:0000313" key="7">
    <source>
        <dbReference type="EMBL" id="RJF98960.1"/>
    </source>
</evidence>
<dbReference type="PANTHER" id="PTHR15162">
    <property type="entry name" value="ASPARTOACYLASE"/>
    <property type="match status" value="1"/>
</dbReference>
<evidence type="ECO:0000313" key="8">
    <source>
        <dbReference type="Proteomes" id="UP000265955"/>
    </source>
</evidence>
<accession>A0A3A3FTV0</accession>
<feature type="domain" description="Succinylglutamate desuccinylase/Aspartoacylase catalytic" evidence="6">
    <location>
        <begin position="47"/>
        <end position="239"/>
    </location>
</feature>
<dbReference type="PANTHER" id="PTHR15162:SF7">
    <property type="entry name" value="SUCCINYLGLUTAMATE DESUCCINYLASE"/>
    <property type="match status" value="1"/>
</dbReference>
<keyword evidence="3 7" id="KW-0378">Hydrolase</keyword>
<dbReference type="AlphaFoldDB" id="A0A3A3FTV0"/>
<feature type="domain" description="AstE/AspA barrel-sandwich hybrid" evidence="5">
    <location>
        <begin position="250"/>
        <end position="322"/>
    </location>
</feature>
<comment type="caution">
    <text evidence="7">The sequence shown here is derived from an EMBL/GenBank/DDBJ whole genome shotgun (WGS) entry which is preliminary data.</text>
</comment>
<dbReference type="InterPro" id="IPR050178">
    <property type="entry name" value="AspA/AstE_fam"/>
</dbReference>
<name>A0A3A3FTV0_9BURK</name>
<proteinExistence type="predicted"/>